<dbReference type="EMBL" id="BLKV01000002">
    <property type="protein sequence ID" value="GFG70891.1"/>
    <property type="molecule type" value="Genomic_DNA"/>
</dbReference>
<keyword evidence="1" id="KW-0812">Transmembrane</keyword>
<accession>A0A7I9XLN9</accession>
<evidence type="ECO:0000313" key="3">
    <source>
        <dbReference type="Proteomes" id="UP000465263"/>
    </source>
</evidence>
<reference evidence="2 3" key="1">
    <citation type="journal article" date="2019" name="Emerg. Microbes Infect.">
        <title>Comprehensive subspecies identification of 175 nontuberculous mycobacteria species based on 7547 genomic profiles.</title>
        <authorList>
            <person name="Matsumoto Y."/>
            <person name="Kinjo T."/>
            <person name="Motooka D."/>
            <person name="Nabeya D."/>
            <person name="Jung N."/>
            <person name="Uechi K."/>
            <person name="Horii T."/>
            <person name="Iida T."/>
            <person name="Fujita J."/>
            <person name="Nakamura S."/>
        </authorList>
    </citation>
    <scope>NUCLEOTIDE SEQUENCE [LARGE SCALE GENOMIC DNA]</scope>
    <source>
        <strain evidence="2 3">JCM 16017</strain>
    </source>
</reference>
<evidence type="ECO:0000313" key="2">
    <source>
        <dbReference type="EMBL" id="GFG70891.1"/>
    </source>
</evidence>
<dbReference type="RefSeq" id="WP_085082388.1">
    <property type="nucleotide sequence ID" value="NZ_BLKV01000002.1"/>
</dbReference>
<organism evidence="2 3">
    <name type="scientific">Mycolicibacter senuensis</name>
    <dbReference type="NCBI Taxonomy" id="386913"/>
    <lineage>
        <taxon>Bacteria</taxon>
        <taxon>Bacillati</taxon>
        <taxon>Actinomycetota</taxon>
        <taxon>Actinomycetes</taxon>
        <taxon>Mycobacteriales</taxon>
        <taxon>Mycobacteriaceae</taxon>
        <taxon>Mycolicibacter</taxon>
    </lineage>
</organism>
<dbReference type="Proteomes" id="UP000465263">
    <property type="component" value="Unassembled WGS sequence"/>
</dbReference>
<gene>
    <name evidence="2" type="ORF">MSEN_26110</name>
</gene>
<feature type="transmembrane region" description="Helical" evidence="1">
    <location>
        <begin position="20"/>
        <end position="39"/>
    </location>
</feature>
<comment type="caution">
    <text evidence="2">The sequence shown here is derived from an EMBL/GenBank/DDBJ whole genome shotgun (WGS) entry which is preliminary data.</text>
</comment>
<evidence type="ECO:0000256" key="1">
    <source>
        <dbReference type="SAM" id="Phobius"/>
    </source>
</evidence>
<proteinExistence type="predicted"/>
<keyword evidence="3" id="KW-1185">Reference proteome</keyword>
<protein>
    <submittedName>
        <fullName evidence="2">Uncharacterized protein</fullName>
    </submittedName>
</protein>
<name>A0A7I9XLN9_9MYCO</name>
<keyword evidence="1" id="KW-1133">Transmembrane helix</keyword>
<sequence length="157" mass="16543">MTQPWPAPPAPVRSRNWLTATLAAVAVVLAAAALIVALTRSGAESNPTYTTEQKAEAKTQLCEQYLLAAHAMSIETAPDGDVALARVSMTNGALILETAAGNPALETKYRDAARDLAHAYQTMAAKGTNGMSTPDQWQATVDDTNAKDRVMKGLCGD</sequence>
<dbReference type="AlphaFoldDB" id="A0A7I9XLN9"/>
<keyword evidence="1" id="KW-0472">Membrane</keyword>
<dbReference type="OrthoDB" id="4764765at2"/>